<dbReference type="Pfam" id="PF09302">
    <property type="entry name" value="XLF"/>
    <property type="match status" value="1"/>
</dbReference>
<evidence type="ECO:0000256" key="4">
    <source>
        <dbReference type="ARBA" id="ARBA00023204"/>
    </source>
</evidence>
<evidence type="ECO:0000256" key="3">
    <source>
        <dbReference type="ARBA" id="ARBA00023125"/>
    </source>
</evidence>
<feature type="compositionally biased region" description="Acidic residues" evidence="8">
    <location>
        <begin position="332"/>
        <end position="342"/>
    </location>
</feature>
<keyword evidence="3" id="KW-0238">DNA-binding</keyword>
<feature type="compositionally biased region" description="Basic and acidic residues" evidence="8">
    <location>
        <begin position="352"/>
        <end position="361"/>
    </location>
</feature>
<evidence type="ECO:0000256" key="6">
    <source>
        <dbReference type="ARBA" id="ARBA00025747"/>
    </source>
</evidence>
<evidence type="ECO:0000256" key="1">
    <source>
        <dbReference type="ARBA" id="ARBA00004123"/>
    </source>
</evidence>
<dbReference type="InterPro" id="IPR053829">
    <property type="entry name" value="XLF-like_CC"/>
</dbReference>
<gene>
    <name evidence="11" type="ORF">E4U43_000194</name>
</gene>
<comment type="subcellular location">
    <subcellularLocation>
        <location evidence="1">Nucleus</location>
    </subcellularLocation>
</comment>
<accession>A0A9P7NCD1</accession>
<feature type="compositionally biased region" description="Basic and acidic residues" evidence="8">
    <location>
        <begin position="481"/>
        <end position="526"/>
    </location>
</feature>
<evidence type="ECO:0000259" key="9">
    <source>
        <dbReference type="Pfam" id="PF09302"/>
    </source>
</evidence>
<dbReference type="AlphaFoldDB" id="A0A9P7NCD1"/>
<dbReference type="GO" id="GO:0006303">
    <property type="term" value="P:double-strand break repair via nonhomologous end joining"/>
    <property type="evidence" value="ECO:0007669"/>
    <property type="project" value="TreeGrafter"/>
</dbReference>
<dbReference type="InterPro" id="IPR038051">
    <property type="entry name" value="XRCC4-like_N_sf"/>
</dbReference>
<comment type="similarity">
    <text evidence="6">Belongs to the XRCC4-XLF family. XLF subfamily.</text>
</comment>
<feature type="compositionally biased region" description="Gly residues" evidence="8">
    <location>
        <begin position="437"/>
        <end position="446"/>
    </location>
</feature>
<keyword evidence="2" id="KW-0227">DNA damage</keyword>
<dbReference type="Pfam" id="PF21928">
    <property type="entry name" value="XLF_CC"/>
    <property type="match status" value="1"/>
</dbReference>
<evidence type="ECO:0000259" key="10">
    <source>
        <dbReference type="Pfam" id="PF21928"/>
    </source>
</evidence>
<dbReference type="EMBL" id="SRPW01001056">
    <property type="protein sequence ID" value="KAG6008193.1"/>
    <property type="molecule type" value="Genomic_DNA"/>
</dbReference>
<keyword evidence="12" id="KW-1185">Reference proteome</keyword>
<evidence type="ECO:0000256" key="8">
    <source>
        <dbReference type="SAM" id="MobiDB-lite"/>
    </source>
</evidence>
<sequence length="539" mass="58756">MSTRKPETWRPLSLPVSSGLPVLLVSADMGSSSYVVSVSDMANIWSETMDRKAICMRAWSENTSIDPSDTAENMTKLLFCLKIALDPAQDSHDTTSLSLSPAITADAGEGGLTIKVTCRLPGLGPLRWPIHLKKQPSSAIATELVLPLIQAQSEKLQEVYSLMEVIKRKDAVITKISDKLEAMGAGLEHVFTALSGRKKVTRAAAEDRVKGVGLFNEPKWKDELDMDVSGPSSVGELVQGVFGESGLKLRTSLDIDRSPKLDRWWHDFQPTAQVSQQTQAKAPLSNDNPPSLALQSTSCNDDDDFQVQSTPPYLKSTEESARSSNKIYEADGTVEEDQDLEVLDSGPSSALSDRRRQHETKMTSSRLGGIGVKKQPAQPRHPSPPLDSHTTELPLDDDEETASEASEDDDVTASLPDSLMAPSSPEHTAPKLSQRKGGLGTIGGGAPKPQASTRETESATTTGKIHPTTLGIIGGKLPKVMHQENDEFRGRSTQHKEISSLEEKPRETSQERADRKREELKRELEKQAAAGPAKKKRRF</sequence>
<feature type="region of interest" description="Disordered" evidence="8">
    <location>
        <begin position="275"/>
        <end position="539"/>
    </location>
</feature>
<evidence type="ECO:0000313" key="12">
    <source>
        <dbReference type="Proteomes" id="UP000748025"/>
    </source>
</evidence>
<dbReference type="PANTHER" id="PTHR32235">
    <property type="entry name" value="NON-HOMOLOGOUS END-JOINING FACTOR 1"/>
    <property type="match status" value="1"/>
</dbReference>
<evidence type="ECO:0000256" key="5">
    <source>
        <dbReference type="ARBA" id="ARBA00023242"/>
    </source>
</evidence>
<feature type="compositionally biased region" description="Polar residues" evidence="8">
    <location>
        <begin position="275"/>
        <end position="299"/>
    </location>
</feature>
<evidence type="ECO:0000313" key="11">
    <source>
        <dbReference type="EMBL" id="KAG6008193.1"/>
    </source>
</evidence>
<feature type="compositionally biased region" description="Acidic residues" evidence="8">
    <location>
        <begin position="394"/>
        <end position="411"/>
    </location>
</feature>
<evidence type="ECO:0000256" key="7">
    <source>
        <dbReference type="ARBA" id="ARBA00044529"/>
    </source>
</evidence>
<dbReference type="PANTHER" id="PTHR32235:SF1">
    <property type="entry name" value="NON-HOMOLOGOUS END-JOINING FACTOR 1"/>
    <property type="match status" value="1"/>
</dbReference>
<comment type="caution">
    <text evidence="11">The sequence shown here is derived from an EMBL/GenBank/DDBJ whole genome shotgun (WGS) entry which is preliminary data.</text>
</comment>
<dbReference type="InterPro" id="IPR015381">
    <property type="entry name" value="XLF-like_N"/>
</dbReference>
<keyword evidence="5" id="KW-0539">Nucleus</keyword>
<evidence type="ECO:0000256" key="2">
    <source>
        <dbReference type="ARBA" id="ARBA00022763"/>
    </source>
</evidence>
<dbReference type="InterPro" id="IPR052287">
    <property type="entry name" value="NHEJ_factor"/>
</dbReference>
<reference evidence="11" key="1">
    <citation type="journal article" date="2020" name="bioRxiv">
        <title>Whole genome comparisons of ergot fungi reveals the divergence and evolution of species within the genus Claviceps are the result of varying mechanisms driving genome evolution and host range expansion.</title>
        <authorList>
            <person name="Wyka S.A."/>
            <person name="Mondo S.J."/>
            <person name="Liu M."/>
            <person name="Dettman J."/>
            <person name="Nalam V."/>
            <person name="Broders K.D."/>
        </authorList>
    </citation>
    <scope>NUCLEOTIDE SEQUENCE</scope>
    <source>
        <strain evidence="11">CCC 602</strain>
    </source>
</reference>
<dbReference type="Gene3D" id="2.170.210.10">
    <property type="entry name" value="DNA double-strand break repair and VJ recombination XRCC4, N-terminal"/>
    <property type="match status" value="1"/>
</dbReference>
<name>A0A9P7NCD1_9HYPO</name>
<feature type="domain" description="XLF-like N-terminal" evidence="9">
    <location>
        <begin position="9"/>
        <end position="134"/>
    </location>
</feature>
<feature type="domain" description="XLF-like coiled-coil region" evidence="10">
    <location>
        <begin position="136"/>
        <end position="188"/>
    </location>
</feature>
<keyword evidence="4" id="KW-0234">DNA repair</keyword>
<organism evidence="11 12">
    <name type="scientific">Claviceps pusilla</name>
    <dbReference type="NCBI Taxonomy" id="123648"/>
    <lineage>
        <taxon>Eukaryota</taxon>
        <taxon>Fungi</taxon>
        <taxon>Dikarya</taxon>
        <taxon>Ascomycota</taxon>
        <taxon>Pezizomycotina</taxon>
        <taxon>Sordariomycetes</taxon>
        <taxon>Hypocreomycetidae</taxon>
        <taxon>Hypocreales</taxon>
        <taxon>Clavicipitaceae</taxon>
        <taxon>Claviceps</taxon>
    </lineage>
</organism>
<dbReference type="Proteomes" id="UP000748025">
    <property type="component" value="Unassembled WGS sequence"/>
</dbReference>
<protein>
    <recommendedName>
        <fullName evidence="7">Non-homologous end-joining factor 1</fullName>
    </recommendedName>
</protein>
<dbReference type="CDD" id="cd22285">
    <property type="entry name" value="HD_XLF_N"/>
    <property type="match status" value="1"/>
</dbReference>
<dbReference type="OrthoDB" id="2155935at2759"/>
<dbReference type="GO" id="GO:0032807">
    <property type="term" value="C:DNA ligase IV complex"/>
    <property type="evidence" value="ECO:0007669"/>
    <property type="project" value="TreeGrafter"/>
</dbReference>
<proteinExistence type="inferred from homology"/>
<dbReference type="GO" id="GO:0045027">
    <property type="term" value="F:DNA end binding"/>
    <property type="evidence" value="ECO:0007669"/>
    <property type="project" value="TreeGrafter"/>
</dbReference>